<dbReference type="OrthoDB" id="2343925at2759"/>
<dbReference type="SUPFAM" id="SSF48239">
    <property type="entry name" value="Terpenoid cyclases/Protein prenyltransferases"/>
    <property type="match status" value="1"/>
</dbReference>
<accession>A0A395IF29</accession>
<keyword evidence="3" id="KW-1185">Reference proteome</keyword>
<evidence type="ECO:0000256" key="1">
    <source>
        <dbReference type="ARBA" id="ARBA00006333"/>
    </source>
</evidence>
<comment type="similarity">
    <text evidence="1">Belongs to the terpene synthase family.</text>
</comment>
<protein>
    <submittedName>
        <fullName evidence="2">Uncharacterized protein</fullName>
    </submittedName>
</protein>
<dbReference type="PANTHER" id="PTHR31739:SF25">
    <property type="entry name" value="(E,E)-GERANYLLINALOOL SYNTHASE"/>
    <property type="match status" value="1"/>
</dbReference>
<dbReference type="InterPro" id="IPR050148">
    <property type="entry name" value="Terpene_synthase-like"/>
</dbReference>
<evidence type="ECO:0000313" key="3">
    <source>
        <dbReference type="Proteomes" id="UP000248961"/>
    </source>
</evidence>
<evidence type="ECO:0000313" key="2">
    <source>
        <dbReference type="EMBL" id="RAL17793.1"/>
    </source>
</evidence>
<dbReference type="Gene3D" id="1.50.10.160">
    <property type="match status" value="1"/>
</dbReference>
<dbReference type="Proteomes" id="UP000248961">
    <property type="component" value="Unassembled WGS sequence"/>
</dbReference>
<dbReference type="PANTHER" id="PTHR31739">
    <property type="entry name" value="ENT-COPALYL DIPHOSPHATE SYNTHASE, CHLOROPLASTIC"/>
    <property type="match status" value="1"/>
</dbReference>
<reference evidence="2 3" key="1">
    <citation type="submission" date="2018-02" db="EMBL/GenBank/DDBJ databases">
        <title>The genomes of Aspergillus section Nigri reveals drivers in fungal speciation.</title>
        <authorList>
            <consortium name="DOE Joint Genome Institute"/>
            <person name="Vesth T.C."/>
            <person name="Nybo J."/>
            <person name="Theobald S."/>
            <person name="Brandl J."/>
            <person name="Frisvad J.C."/>
            <person name="Nielsen K.F."/>
            <person name="Lyhne E.K."/>
            <person name="Kogle M.E."/>
            <person name="Kuo A."/>
            <person name="Riley R."/>
            <person name="Clum A."/>
            <person name="Nolan M."/>
            <person name="Lipzen A."/>
            <person name="Salamov A."/>
            <person name="Henrissat B."/>
            <person name="Wiebenga A."/>
            <person name="De vries R.P."/>
            <person name="Grigoriev I.V."/>
            <person name="Mortensen U.H."/>
            <person name="Andersen M.R."/>
            <person name="Baker S.E."/>
        </authorList>
    </citation>
    <scope>NUCLEOTIDE SEQUENCE [LARGE SCALE GENOMIC DNA]</scope>
    <source>
        <strain evidence="2 3">CBS 101889</strain>
    </source>
</reference>
<dbReference type="GO" id="GO:0000287">
    <property type="term" value="F:magnesium ion binding"/>
    <property type="evidence" value="ECO:0007669"/>
    <property type="project" value="TreeGrafter"/>
</dbReference>
<dbReference type="GO" id="GO:0010333">
    <property type="term" value="F:terpene synthase activity"/>
    <property type="evidence" value="ECO:0007669"/>
    <property type="project" value="InterPro"/>
</dbReference>
<dbReference type="RefSeq" id="XP_025556947.1">
    <property type="nucleotide sequence ID" value="XM_025697995.1"/>
</dbReference>
<dbReference type="GO" id="GO:0016102">
    <property type="term" value="P:diterpenoid biosynthetic process"/>
    <property type="evidence" value="ECO:0007669"/>
    <property type="project" value="TreeGrafter"/>
</dbReference>
<dbReference type="GeneID" id="37202284"/>
<dbReference type="VEuPathDB" id="FungiDB:BO97DRAFT_439607"/>
<sequence>MANAPLKRRARELVAQLARDSKEEYGFSSMAPSIYNTAWLAIVERKSDGASEWLFPERFDYLLRTQNSDGGRDALKQSDQAFKYPSFFWLTDCILHSLAALLALCRHARIPDPPADISSRISHARKFLNHRSSAWSLQGITHFGYELLLPVLLRLLQKKEGTVFAFPCKAELLQDYDKASSVDLDWLYKNEPCRVHFFSLEAFIEKLGFSRLDHLVTPAGVTASPASAAAFLENGFTTDSLGAEQVSATLRSLRRNLTTGVIGATKTLHPDANTTSRVLTTLSLNGYQLDPKDLVRRFEAETSFATFDNATPNHQIPSASTSTSVSVNSNILHALLHSPNPNAYTPQIEKLRASSVTSGEGKRTIQTYGYVSPQPKARSRFAQRWLVEHLAILHPPTYRATARSRLQTISKSEAEAASFGPDLAHELIPTVLKEIRAHILVNQHGDGSWGWLHCCEETAYAIVALARLDSAGPVGEEDGGHVVRAISRGKRFLWRYSVPRSPKPDRLLMGKVLQGISYVGEAFVLAALRVELEGMKGKVTVF</sequence>
<proteinExistence type="inferred from homology"/>
<name>A0A395IF29_ASPHC</name>
<dbReference type="STRING" id="1450537.A0A395IF29"/>
<gene>
    <name evidence="2" type="ORF">BO97DRAFT_439607</name>
</gene>
<dbReference type="EMBL" id="KZ824267">
    <property type="protein sequence ID" value="RAL17793.1"/>
    <property type="molecule type" value="Genomic_DNA"/>
</dbReference>
<organism evidence="2 3">
    <name type="scientific">Aspergillus homomorphus (strain CBS 101889)</name>
    <dbReference type="NCBI Taxonomy" id="1450537"/>
    <lineage>
        <taxon>Eukaryota</taxon>
        <taxon>Fungi</taxon>
        <taxon>Dikarya</taxon>
        <taxon>Ascomycota</taxon>
        <taxon>Pezizomycotina</taxon>
        <taxon>Eurotiomycetes</taxon>
        <taxon>Eurotiomycetidae</taxon>
        <taxon>Eurotiales</taxon>
        <taxon>Aspergillaceae</taxon>
        <taxon>Aspergillus</taxon>
        <taxon>Aspergillus subgen. Circumdati</taxon>
    </lineage>
</organism>
<dbReference type="InterPro" id="IPR008930">
    <property type="entry name" value="Terpenoid_cyclase/PrenylTrfase"/>
</dbReference>
<dbReference type="AlphaFoldDB" id="A0A395IF29"/>